<comment type="similarity">
    <text evidence="1">Belongs to the small GTPase superfamily. Rab family.</text>
</comment>
<dbReference type="InterPro" id="IPR001806">
    <property type="entry name" value="Small_GTPase"/>
</dbReference>
<dbReference type="GO" id="GO:0003924">
    <property type="term" value="F:GTPase activity"/>
    <property type="evidence" value="ECO:0007669"/>
    <property type="project" value="InterPro"/>
</dbReference>
<dbReference type="SMART" id="SM00174">
    <property type="entry name" value="RHO"/>
    <property type="match status" value="1"/>
</dbReference>
<dbReference type="FunFam" id="3.40.50.300:FF:000808">
    <property type="entry name" value="Small GTP-binding protein, putative"/>
    <property type="match status" value="1"/>
</dbReference>
<dbReference type="Gene3D" id="3.40.50.300">
    <property type="entry name" value="P-loop containing nucleotide triphosphate hydrolases"/>
    <property type="match status" value="1"/>
</dbReference>
<keyword evidence="2" id="KW-0547">Nucleotide-binding</keyword>
<dbReference type="Pfam" id="PF00071">
    <property type="entry name" value="Ras"/>
    <property type="match status" value="1"/>
</dbReference>
<dbReference type="NCBIfam" id="TIGR00231">
    <property type="entry name" value="small_GTP"/>
    <property type="match status" value="1"/>
</dbReference>
<dbReference type="PANTHER" id="PTHR47978">
    <property type="match status" value="1"/>
</dbReference>
<reference evidence="4" key="1">
    <citation type="submission" date="2017-11" db="EMBL/GenBank/DDBJ databases">
        <title>The sensing device of the deep-sea amphipod.</title>
        <authorList>
            <person name="Kobayashi H."/>
            <person name="Nagahama T."/>
            <person name="Arai W."/>
            <person name="Sasagawa Y."/>
            <person name="Umeda M."/>
            <person name="Hayashi T."/>
            <person name="Nikaido I."/>
            <person name="Watanabe H."/>
            <person name="Oguri K."/>
            <person name="Kitazato H."/>
            <person name="Fujioka K."/>
            <person name="Kido Y."/>
            <person name="Takami H."/>
        </authorList>
    </citation>
    <scope>NUCLEOTIDE SEQUENCE</scope>
    <source>
        <tissue evidence="4">Whole body</tissue>
    </source>
</reference>
<evidence type="ECO:0008006" key="5">
    <source>
        <dbReference type="Google" id="ProtNLM"/>
    </source>
</evidence>
<dbReference type="EMBL" id="IACT01008904">
    <property type="protein sequence ID" value="LAC28016.1"/>
    <property type="molecule type" value="mRNA"/>
</dbReference>
<organism evidence="4">
    <name type="scientific">Hirondellea gigas</name>
    <dbReference type="NCBI Taxonomy" id="1518452"/>
    <lineage>
        <taxon>Eukaryota</taxon>
        <taxon>Metazoa</taxon>
        <taxon>Ecdysozoa</taxon>
        <taxon>Arthropoda</taxon>
        <taxon>Crustacea</taxon>
        <taxon>Multicrustacea</taxon>
        <taxon>Malacostraca</taxon>
        <taxon>Eumalacostraca</taxon>
        <taxon>Peracarida</taxon>
        <taxon>Amphipoda</taxon>
        <taxon>Amphilochidea</taxon>
        <taxon>Lysianassida</taxon>
        <taxon>Lysianassidira</taxon>
        <taxon>Lysianassoidea</taxon>
        <taxon>Lysianassidae</taxon>
        <taxon>Hirondellea</taxon>
    </lineage>
</organism>
<evidence type="ECO:0000313" key="4">
    <source>
        <dbReference type="EMBL" id="LAC28016.1"/>
    </source>
</evidence>
<dbReference type="PROSITE" id="PS51421">
    <property type="entry name" value="RAS"/>
    <property type="match status" value="1"/>
</dbReference>
<proteinExistence type="evidence at transcript level"/>
<dbReference type="AlphaFoldDB" id="A0A6A7GAK5"/>
<evidence type="ECO:0000256" key="3">
    <source>
        <dbReference type="SAM" id="MobiDB-lite"/>
    </source>
</evidence>
<dbReference type="InterPro" id="IPR027417">
    <property type="entry name" value="P-loop_NTPase"/>
</dbReference>
<evidence type="ECO:0000256" key="1">
    <source>
        <dbReference type="ARBA" id="ARBA00006270"/>
    </source>
</evidence>
<accession>A0A6A7GAK5</accession>
<name>A0A6A7GAK5_9CRUS</name>
<evidence type="ECO:0000256" key="2">
    <source>
        <dbReference type="ARBA" id="ARBA00022741"/>
    </source>
</evidence>
<protein>
    <recommendedName>
        <fullName evidence="5">Ras-related protein Rab-24-like</fullName>
    </recommendedName>
</protein>
<feature type="region of interest" description="Disordered" evidence="3">
    <location>
        <begin position="174"/>
        <end position="196"/>
    </location>
</feature>
<dbReference type="SMART" id="SM00175">
    <property type="entry name" value="RAB"/>
    <property type="match status" value="1"/>
</dbReference>
<dbReference type="PROSITE" id="PS51419">
    <property type="entry name" value="RAB"/>
    <property type="match status" value="1"/>
</dbReference>
<dbReference type="PRINTS" id="PR00449">
    <property type="entry name" value="RASTRNSFRMNG"/>
</dbReference>
<dbReference type="SMART" id="SM00173">
    <property type="entry name" value="RAS"/>
    <property type="match status" value="1"/>
</dbReference>
<dbReference type="CDD" id="cd00154">
    <property type="entry name" value="Rab"/>
    <property type="match status" value="1"/>
</dbReference>
<dbReference type="GO" id="GO:0005525">
    <property type="term" value="F:GTP binding"/>
    <property type="evidence" value="ECO:0007669"/>
    <property type="project" value="InterPro"/>
</dbReference>
<sequence length="196" mass="21986">MTDAENALKVVLLGMKNVGKTCIFNRYVNNEYPETRMTIGAYYANKECRIGKMNYSLAIWDTAGEERFDALTSFYCRGSRCAIICYDLTNWNSFANLERWVKKVKDVAPDCAIVFAGNKLDIIEEDPTKRAVELEEAQRFASSMDANIVEVSAKTGQNIPQIFEEAISKYLASSHSNPEKGRRISDANGDDDSSCC</sequence>
<dbReference type="SUPFAM" id="SSF52540">
    <property type="entry name" value="P-loop containing nucleoside triphosphate hydrolases"/>
    <property type="match status" value="1"/>
</dbReference>
<dbReference type="InterPro" id="IPR005225">
    <property type="entry name" value="Small_GTP-bd"/>
</dbReference>